<evidence type="ECO:0000256" key="11">
    <source>
        <dbReference type="ARBA" id="ARBA00023136"/>
    </source>
</evidence>
<dbReference type="InterPro" id="IPR031981">
    <property type="entry name" value="MIEAP_C"/>
</dbReference>
<protein>
    <recommendedName>
        <fullName evidence="5">Mitochondria-eating protein</fullName>
    </recommendedName>
    <alternativeName>
        <fullName evidence="12">Spermatogenesis-associated protein 18</fullName>
    </alternativeName>
</protein>
<evidence type="ECO:0000256" key="12">
    <source>
        <dbReference type="ARBA" id="ARBA00032687"/>
    </source>
</evidence>
<evidence type="ECO:0000256" key="8">
    <source>
        <dbReference type="ARBA" id="ARBA00023054"/>
    </source>
</evidence>
<name>A0A9D3YSM3_DREPO</name>
<evidence type="ECO:0000256" key="9">
    <source>
        <dbReference type="ARBA" id="ARBA00023121"/>
    </source>
</evidence>
<reference evidence="16" key="1">
    <citation type="journal article" date="2019" name="bioRxiv">
        <title>The Genome of the Zebra Mussel, Dreissena polymorpha: A Resource for Invasive Species Research.</title>
        <authorList>
            <person name="McCartney M.A."/>
            <person name="Auch B."/>
            <person name="Kono T."/>
            <person name="Mallez S."/>
            <person name="Zhang Y."/>
            <person name="Obille A."/>
            <person name="Becker A."/>
            <person name="Abrahante J.E."/>
            <person name="Garbe J."/>
            <person name="Badalamenti J.P."/>
            <person name="Herman A."/>
            <person name="Mangelson H."/>
            <person name="Liachko I."/>
            <person name="Sullivan S."/>
            <person name="Sone E.D."/>
            <person name="Koren S."/>
            <person name="Silverstein K.A.T."/>
            <person name="Beckman K.B."/>
            <person name="Gohl D.M."/>
        </authorList>
    </citation>
    <scope>NUCLEOTIDE SEQUENCE</scope>
    <source>
        <strain evidence="16">Duluth1</strain>
        <tissue evidence="16">Whole animal</tissue>
    </source>
</reference>
<feature type="region of interest" description="Disordered" evidence="14">
    <location>
        <begin position="384"/>
        <end position="404"/>
    </location>
</feature>
<dbReference type="PANTHER" id="PTHR21771">
    <property type="entry name" value="MITOCHONDRIA-EATING PROTEIN-RELATED"/>
    <property type="match status" value="1"/>
</dbReference>
<evidence type="ECO:0000256" key="10">
    <source>
        <dbReference type="ARBA" id="ARBA00023128"/>
    </source>
</evidence>
<feature type="coiled-coil region" evidence="13">
    <location>
        <begin position="455"/>
        <end position="482"/>
    </location>
</feature>
<evidence type="ECO:0000256" key="13">
    <source>
        <dbReference type="SAM" id="Coils"/>
    </source>
</evidence>
<reference evidence="16" key="2">
    <citation type="submission" date="2020-11" db="EMBL/GenBank/DDBJ databases">
        <authorList>
            <person name="McCartney M.A."/>
            <person name="Auch B."/>
            <person name="Kono T."/>
            <person name="Mallez S."/>
            <person name="Becker A."/>
            <person name="Gohl D.M."/>
            <person name="Silverstein K.A.T."/>
            <person name="Koren S."/>
            <person name="Bechman K.B."/>
            <person name="Herman A."/>
            <person name="Abrahante J.E."/>
            <person name="Garbe J."/>
        </authorList>
    </citation>
    <scope>NUCLEOTIDE SEQUENCE</scope>
    <source>
        <strain evidence="16">Duluth1</strain>
        <tissue evidence="16">Whole animal</tissue>
    </source>
</reference>
<evidence type="ECO:0000256" key="7">
    <source>
        <dbReference type="ARBA" id="ARBA00022787"/>
    </source>
</evidence>
<evidence type="ECO:0000313" key="17">
    <source>
        <dbReference type="Proteomes" id="UP000828390"/>
    </source>
</evidence>
<keyword evidence="17" id="KW-1185">Reference proteome</keyword>
<evidence type="ECO:0000256" key="5">
    <source>
        <dbReference type="ARBA" id="ARBA00019863"/>
    </source>
</evidence>
<evidence type="ECO:0000256" key="6">
    <source>
        <dbReference type="ARBA" id="ARBA00022490"/>
    </source>
</evidence>
<dbReference type="Pfam" id="PF16026">
    <property type="entry name" value="MIEAP"/>
    <property type="match status" value="1"/>
</dbReference>
<evidence type="ECO:0000259" key="15">
    <source>
        <dbReference type="Pfam" id="PF16026"/>
    </source>
</evidence>
<feature type="compositionally biased region" description="Polar residues" evidence="14">
    <location>
        <begin position="384"/>
        <end position="393"/>
    </location>
</feature>
<gene>
    <name evidence="16" type="ORF">DPMN_065986</name>
</gene>
<evidence type="ECO:0000256" key="3">
    <source>
        <dbReference type="ARBA" id="ARBA00004496"/>
    </source>
</evidence>
<dbReference type="Proteomes" id="UP000828390">
    <property type="component" value="Unassembled WGS sequence"/>
</dbReference>
<evidence type="ECO:0000313" key="16">
    <source>
        <dbReference type="EMBL" id="KAH3706598.1"/>
    </source>
</evidence>
<keyword evidence="9" id="KW-0446">Lipid-binding</keyword>
<dbReference type="GO" id="GO:0005759">
    <property type="term" value="C:mitochondrial matrix"/>
    <property type="evidence" value="ECO:0007669"/>
    <property type="project" value="UniProtKB-SubCell"/>
</dbReference>
<keyword evidence="7" id="KW-1000">Mitochondrion outer membrane</keyword>
<organism evidence="16 17">
    <name type="scientific">Dreissena polymorpha</name>
    <name type="common">Zebra mussel</name>
    <name type="synonym">Mytilus polymorpha</name>
    <dbReference type="NCBI Taxonomy" id="45954"/>
    <lineage>
        <taxon>Eukaryota</taxon>
        <taxon>Metazoa</taxon>
        <taxon>Spiralia</taxon>
        <taxon>Lophotrochozoa</taxon>
        <taxon>Mollusca</taxon>
        <taxon>Bivalvia</taxon>
        <taxon>Autobranchia</taxon>
        <taxon>Heteroconchia</taxon>
        <taxon>Euheterodonta</taxon>
        <taxon>Imparidentia</taxon>
        <taxon>Neoheterodontei</taxon>
        <taxon>Myida</taxon>
        <taxon>Dreissenoidea</taxon>
        <taxon>Dreissenidae</taxon>
        <taxon>Dreissena</taxon>
    </lineage>
</organism>
<dbReference type="GO" id="GO:0035694">
    <property type="term" value="P:mitochondrial protein catabolic process"/>
    <property type="evidence" value="ECO:0007669"/>
    <property type="project" value="InterPro"/>
</dbReference>
<keyword evidence="8 13" id="KW-0175">Coiled coil</keyword>
<keyword evidence="6" id="KW-0963">Cytoplasm</keyword>
<comment type="subcellular location">
    <subcellularLocation>
        <location evidence="3">Cytoplasm</location>
    </subcellularLocation>
    <subcellularLocation>
        <location evidence="2">Mitochondrion matrix</location>
    </subcellularLocation>
    <subcellularLocation>
        <location evidence="1">Mitochondrion outer membrane</location>
    </subcellularLocation>
</comment>
<keyword evidence="10" id="KW-0496">Mitochondrion</keyword>
<keyword evidence="11" id="KW-0472">Membrane</keyword>
<proteinExistence type="inferred from homology"/>
<dbReference type="PANTHER" id="PTHR21771:SF1">
    <property type="entry name" value="MITOCHONDRIA-EATING PROTEIN"/>
    <property type="match status" value="1"/>
</dbReference>
<dbReference type="GO" id="GO:0008289">
    <property type="term" value="F:lipid binding"/>
    <property type="evidence" value="ECO:0007669"/>
    <property type="project" value="UniProtKB-KW"/>
</dbReference>
<evidence type="ECO:0000256" key="14">
    <source>
        <dbReference type="SAM" id="MobiDB-lite"/>
    </source>
</evidence>
<dbReference type="InterPro" id="IPR026169">
    <property type="entry name" value="MIEAP"/>
</dbReference>
<feature type="domain" description="Mitochondria-eating protein C-terminal" evidence="15">
    <location>
        <begin position="511"/>
        <end position="711"/>
    </location>
</feature>
<dbReference type="GO" id="GO:0035695">
    <property type="term" value="P:mitophagy by internal vacuole formation"/>
    <property type="evidence" value="ECO:0007669"/>
    <property type="project" value="TreeGrafter"/>
</dbReference>
<comment type="caution">
    <text evidence="16">The sequence shown here is derived from an EMBL/GenBank/DDBJ whole genome shotgun (WGS) entry which is preliminary data.</text>
</comment>
<dbReference type="AlphaFoldDB" id="A0A9D3YSM3"/>
<sequence>MDRIKPEREPRQRVQKIWRNVRWAESFPDDALTVDVNDITPTYALRKVAQLFETKKYGECALLIRRLNCVTLSSILHEVPIDVLHDSLPHSLTILEALYTKLFETCENPEEFPKEDLQTDQFLMKLVALFAQQSNLNNKHEKNSNSVYPSCRSILRVILWVEPNTRRQMRTKKRELDKCLRHLGRHGLVESSEGSLMNLHDAFKIEFEKVVFQYRSALHKLEELNLSAKNPTGSSVIWGPAPSSSSHHRLMQIYRDDVQERIIKNRTLYNLVEPAIQNQYLKKFINILEKRIEYDKIVLFYDTEMKKIVKTETSENKFLSVSLKESSMGYGVVLQLLREVTDEDILTEEEEEDGPVVFSDDETISPLMHKDRVRSLSSSSGIFSNKSLSGGSTSRRHRQLKGRSFSAGTRPSIIHIGQTFRQEGNGFSNGYLAYHFQNGTLPMKFGKMIAVGDDQKAMEHEMDVLRAQLDKTQEMVRHLQDREHTCLNQLAELQMQLNSFNPSVHNAERVSMLVAHYQRLYEDDRQFALEALDSLEALKEVHSLKGKILFSVIVLAFRSTQQCLQELRGKVRHLLKLPAPSNHLVTMEDPIAMVMEGHIENYICEAAPRFDVTQCIGEVSSQILATLYDYPCLKECEGLKTYIASCVKCSWDLIVQRPPFTIVYDSRVFNNEIHVRNEAADVQSVMIRNFMWPALLHGSNGPCVFKGIVET</sequence>
<dbReference type="EMBL" id="JAIWYP010000014">
    <property type="protein sequence ID" value="KAH3706598.1"/>
    <property type="molecule type" value="Genomic_DNA"/>
</dbReference>
<evidence type="ECO:0000256" key="1">
    <source>
        <dbReference type="ARBA" id="ARBA00004294"/>
    </source>
</evidence>
<evidence type="ECO:0000256" key="2">
    <source>
        <dbReference type="ARBA" id="ARBA00004305"/>
    </source>
</evidence>
<dbReference type="GO" id="GO:0005741">
    <property type="term" value="C:mitochondrial outer membrane"/>
    <property type="evidence" value="ECO:0007669"/>
    <property type="project" value="UniProtKB-SubCell"/>
</dbReference>
<evidence type="ECO:0000256" key="4">
    <source>
        <dbReference type="ARBA" id="ARBA00008233"/>
    </source>
</evidence>
<comment type="similarity">
    <text evidence="4">Belongs to the MIEAP family.</text>
</comment>
<accession>A0A9D3YSM3</accession>